<feature type="domain" description="DUF397" evidence="1">
    <location>
        <begin position="10"/>
        <end position="62"/>
    </location>
</feature>
<dbReference type="Pfam" id="PF04149">
    <property type="entry name" value="DUF397"/>
    <property type="match status" value="1"/>
</dbReference>
<dbReference type="RefSeq" id="WP_059196003.1">
    <property type="nucleotide sequence ID" value="NZ_CP034463.1"/>
</dbReference>
<sequence>MAIKQGVTDEWVKSSYSQGNGACVEIKSPVLAAMAVRDSKVTDGPTLAFPADAWTAFVGSVKA</sequence>
<dbReference type="KEGG" id="saqu:EJC51_21920"/>
<name>A0A3S9I2J6_9ACTN</name>
<evidence type="ECO:0000259" key="1">
    <source>
        <dbReference type="Pfam" id="PF04149"/>
    </source>
</evidence>
<reference evidence="2 3" key="1">
    <citation type="submission" date="2018-12" db="EMBL/GenBank/DDBJ databases">
        <authorList>
            <person name="Li K."/>
        </authorList>
    </citation>
    <scope>NUCLEOTIDE SEQUENCE [LARGE SCALE GENOMIC DNA]</scope>
    <source>
        <strain evidence="3">CR22</strain>
    </source>
</reference>
<dbReference type="AlphaFoldDB" id="A0A3S9I2J6"/>
<evidence type="ECO:0000313" key="2">
    <source>
        <dbReference type="EMBL" id="AZP18512.1"/>
    </source>
</evidence>
<dbReference type="EMBL" id="CP034463">
    <property type="protein sequence ID" value="AZP18512.1"/>
    <property type="molecule type" value="Genomic_DNA"/>
</dbReference>
<gene>
    <name evidence="2" type="ORF">EJC51_21920</name>
</gene>
<organism evidence="2 3">
    <name type="scientific">Streptomyces aquilus</name>
    <dbReference type="NCBI Taxonomy" id="2548456"/>
    <lineage>
        <taxon>Bacteria</taxon>
        <taxon>Bacillati</taxon>
        <taxon>Actinomycetota</taxon>
        <taxon>Actinomycetes</taxon>
        <taxon>Kitasatosporales</taxon>
        <taxon>Streptomycetaceae</taxon>
        <taxon>Streptomyces</taxon>
    </lineage>
</organism>
<dbReference type="Proteomes" id="UP000280197">
    <property type="component" value="Chromosome"/>
</dbReference>
<keyword evidence="3" id="KW-1185">Reference proteome</keyword>
<proteinExistence type="predicted"/>
<dbReference type="InterPro" id="IPR007278">
    <property type="entry name" value="DUF397"/>
</dbReference>
<evidence type="ECO:0000313" key="3">
    <source>
        <dbReference type="Proteomes" id="UP000280197"/>
    </source>
</evidence>
<protein>
    <submittedName>
        <fullName evidence="2">DUF397 domain-containing protein</fullName>
    </submittedName>
</protein>
<accession>A0A3S9I2J6</accession>